<evidence type="ECO:0000313" key="9">
    <source>
        <dbReference type="EMBL" id="PJG85844.1"/>
    </source>
</evidence>
<accession>A0A2M8S3X3</accession>
<dbReference type="InterPro" id="IPR017871">
    <property type="entry name" value="ABC_transporter-like_CS"/>
</dbReference>
<proteinExistence type="predicted"/>
<dbReference type="NCBIfam" id="TIGR01277">
    <property type="entry name" value="thiQ"/>
    <property type="match status" value="1"/>
</dbReference>
<keyword evidence="5 9" id="KW-0067">ATP-binding</keyword>
<feature type="domain" description="ABC transporter" evidence="8">
    <location>
        <begin position="2"/>
        <end position="217"/>
    </location>
</feature>
<keyword evidence="2" id="KW-1003">Cell membrane</keyword>
<dbReference type="GO" id="GO:0071934">
    <property type="term" value="P:thiamine transmembrane transport"/>
    <property type="evidence" value="ECO:0007669"/>
    <property type="project" value="InterPro"/>
</dbReference>
<dbReference type="GO" id="GO:0042626">
    <property type="term" value="F:ATPase-coupled transmembrane transporter activity"/>
    <property type="evidence" value="ECO:0007669"/>
    <property type="project" value="InterPro"/>
</dbReference>
<dbReference type="EMBL" id="PHHA01000005">
    <property type="protein sequence ID" value="PJG85844.1"/>
    <property type="molecule type" value="Genomic_DNA"/>
</dbReference>
<evidence type="ECO:0000313" key="10">
    <source>
        <dbReference type="Proteomes" id="UP000229329"/>
    </source>
</evidence>
<dbReference type="Pfam" id="PF00005">
    <property type="entry name" value="ABC_tran"/>
    <property type="match status" value="1"/>
</dbReference>
<evidence type="ECO:0000256" key="3">
    <source>
        <dbReference type="ARBA" id="ARBA00022519"/>
    </source>
</evidence>
<dbReference type="AlphaFoldDB" id="A0A2M8S3X3"/>
<name>A0A2M8S3X3_9PAST</name>
<keyword evidence="1" id="KW-0813">Transport</keyword>
<keyword evidence="7" id="KW-0472">Membrane</keyword>
<dbReference type="SUPFAM" id="SSF52540">
    <property type="entry name" value="P-loop containing nucleoside triphosphate hydrolases"/>
    <property type="match status" value="1"/>
</dbReference>
<evidence type="ECO:0000256" key="5">
    <source>
        <dbReference type="ARBA" id="ARBA00022840"/>
    </source>
</evidence>
<gene>
    <name evidence="9" type="primary">thiQ</name>
    <name evidence="9" type="ORF">CVP05_03685</name>
</gene>
<protein>
    <submittedName>
        <fullName evidence="9">Thiamine ABC transporter ATP-binding protein</fullName>
    </submittedName>
</protein>
<keyword evidence="6" id="KW-1278">Translocase</keyword>
<dbReference type="InterPro" id="IPR003593">
    <property type="entry name" value="AAA+_ATPase"/>
</dbReference>
<dbReference type="PANTHER" id="PTHR42781">
    <property type="entry name" value="SPERMIDINE/PUTRESCINE IMPORT ATP-BINDING PROTEIN POTA"/>
    <property type="match status" value="1"/>
</dbReference>
<dbReference type="SMART" id="SM00382">
    <property type="entry name" value="AAA"/>
    <property type="match status" value="1"/>
</dbReference>
<evidence type="ECO:0000256" key="6">
    <source>
        <dbReference type="ARBA" id="ARBA00022967"/>
    </source>
</evidence>
<keyword evidence="3" id="KW-0997">Cell inner membrane</keyword>
<evidence type="ECO:0000256" key="7">
    <source>
        <dbReference type="ARBA" id="ARBA00023136"/>
    </source>
</evidence>
<dbReference type="PROSITE" id="PS50893">
    <property type="entry name" value="ABC_TRANSPORTER_2"/>
    <property type="match status" value="1"/>
</dbReference>
<dbReference type="GO" id="GO:0016020">
    <property type="term" value="C:membrane"/>
    <property type="evidence" value="ECO:0007669"/>
    <property type="project" value="InterPro"/>
</dbReference>
<dbReference type="PANTHER" id="PTHR42781:SF1">
    <property type="entry name" value="THIAMINE IMPORT ATP-BINDING PROTEIN THIQ"/>
    <property type="match status" value="1"/>
</dbReference>
<dbReference type="OrthoDB" id="9802264at2"/>
<evidence type="ECO:0000259" key="8">
    <source>
        <dbReference type="PROSITE" id="PS50893"/>
    </source>
</evidence>
<dbReference type="Gene3D" id="3.40.50.300">
    <property type="entry name" value="P-loop containing nucleotide triphosphate hydrolases"/>
    <property type="match status" value="1"/>
</dbReference>
<evidence type="ECO:0000256" key="4">
    <source>
        <dbReference type="ARBA" id="ARBA00022741"/>
    </source>
</evidence>
<organism evidence="9 10">
    <name type="scientific">Conservatibacter flavescens</name>
    <dbReference type="NCBI Taxonomy" id="28161"/>
    <lineage>
        <taxon>Bacteria</taxon>
        <taxon>Pseudomonadati</taxon>
        <taxon>Pseudomonadota</taxon>
        <taxon>Gammaproteobacteria</taxon>
        <taxon>Pasteurellales</taxon>
        <taxon>Pasteurellaceae</taxon>
        <taxon>Conservatibacter</taxon>
    </lineage>
</organism>
<keyword evidence="4" id="KW-0547">Nucleotide-binding</keyword>
<dbReference type="InterPro" id="IPR003439">
    <property type="entry name" value="ABC_transporter-like_ATP-bd"/>
</dbReference>
<dbReference type="GO" id="GO:0005524">
    <property type="term" value="F:ATP binding"/>
    <property type="evidence" value="ECO:0007669"/>
    <property type="project" value="UniProtKB-KW"/>
</dbReference>
<evidence type="ECO:0000256" key="2">
    <source>
        <dbReference type="ARBA" id="ARBA00022475"/>
    </source>
</evidence>
<dbReference type="InterPro" id="IPR005968">
    <property type="entry name" value="Thiamine_ABC_ThiQ"/>
</dbReference>
<dbReference type="RefSeq" id="WP_100288232.1">
    <property type="nucleotide sequence ID" value="NZ_PHHA01000005.1"/>
</dbReference>
<dbReference type="InterPro" id="IPR027417">
    <property type="entry name" value="P-loop_NTPase"/>
</dbReference>
<dbReference type="Proteomes" id="UP000229329">
    <property type="component" value="Unassembled WGS sequence"/>
</dbReference>
<reference evidence="9 10" key="1">
    <citation type="submission" date="2017-11" db="EMBL/GenBank/DDBJ databases">
        <title>Reclassification of Bisgaard taxon 7 as Conservatibacter flavescens gen. nov., sp. nov.</title>
        <authorList>
            <person name="Christensen H."/>
        </authorList>
    </citation>
    <scope>NUCLEOTIDE SEQUENCE [LARGE SCALE GENOMIC DNA]</scope>
    <source>
        <strain evidence="9 10">7_4</strain>
    </source>
</reference>
<dbReference type="PROSITE" id="PS00211">
    <property type="entry name" value="ABC_TRANSPORTER_1"/>
    <property type="match status" value="1"/>
</dbReference>
<dbReference type="GO" id="GO:0016887">
    <property type="term" value="F:ATP hydrolysis activity"/>
    <property type="evidence" value="ECO:0007669"/>
    <property type="project" value="InterPro"/>
</dbReference>
<evidence type="ECO:0000256" key="1">
    <source>
        <dbReference type="ARBA" id="ARBA00022448"/>
    </source>
</evidence>
<dbReference type="InterPro" id="IPR050093">
    <property type="entry name" value="ABC_SmlMolc_Importer"/>
</dbReference>
<keyword evidence="10" id="KW-1185">Reference proteome</keyword>
<sequence length="217" mass="24383">MIRLNKLKFDYPEMPMAFDLHINQQERVAIVGPSGAGKSTLLNLIAGFEFADSGDIWLNNEKHTQTAPHLRPVSMLFQENNLFTHLNVQQNIALGLKPNLKLDGAELRQVEEVANAVGLKELLFRLPTELSGGQKQRVALARCLLRDKPILLLDEPFSALDPALRLEMLNLLQQLWLEKQLTVVIVTHQPNELIGRVDRIIKIEQGQAMGLDSEDAV</sequence>
<comment type="caution">
    <text evidence="9">The sequence shown here is derived from an EMBL/GenBank/DDBJ whole genome shotgun (WGS) entry which is preliminary data.</text>
</comment>